<name>A0AAD7ZMW6_DIPPU</name>
<sequence>MEAIQGNVNISDIANFPVSSETDEAHEYREDYLAPHRDPQTDSNNLNNIMENNNIFLSNFSPPHTRKKKFDFNNDDLLAATILSAIHREEMESLFQALGDTEEEFQYENRHLSQPDKRKWKLQSSNKSHYFNIDDKDNEGPITIKRYFGSSKSVISAIRWYE</sequence>
<evidence type="ECO:0000313" key="1">
    <source>
        <dbReference type="EMBL" id="KAJ9582758.1"/>
    </source>
</evidence>
<proteinExistence type="predicted"/>
<reference evidence="1" key="2">
    <citation type="submission" date="2023-05" db="EMBL/GenBank/DDBJ databases">
        <authorList>
            <person name="Fouks B."/>
        </authorList>
    </citation>
    <scope>NUCLEOTIDE SEQUENCE</scope>
    <source>
        <strain evidence="1">Stay&amp;Tobe</strain>
        <tissue evidence="1">Testes</tissue>
    </source>
</reference>
<organism evidence="1 2">
    <name type="scientific">Diploptera punctata</name>
    <name type="common">Pacific beetle cockroach</name>
    <dbReference type="NCBI Taxonomy" id="6984"/>
    <lineage>
        <taxon>Eukaryota</taxon>
        <taxon>Metazoa</taxon>
        <taxon>Ecdysozoa</taxon>
        <taxon>Arthropoda</taxon>
        <taxon>Hexapoda</taxon>
        <taxon>Insecta</taxon>
        <taxon>Pterygota</taxon>
        <taxon>Neoptera</taxon>
        <taxon>Polyneoptera</taxon>
        <taxon>Dictyoptera</taxon>
        <taxon>Blattodea</taxon>
        <taxon>Blaberoidea</taxon>
        <taxon>Blaberidae</taxon>
        <taxon>Diplopterinae</taxon>
        <taxon>Diploptera</taxon>
    </lineage>
</organism>
<keyword evidence="2" id="KW-1185">Reference proteome</keyword>
<comment type="caution">
    <text evidence="1">The sequence shown here is derived from an EMBL/GenBank/DDBJ whole genome shotgun (WGS) entry which is preliminary data.</text>
</comment>
<gene>
    <name evidence="1" type="ORF">L9F63_022903</name>
</gene>
<dbReference type="EMBL" id="JASPKZ010007747">
    <property type="protein sequence ID" value="KAJ9582758.1"/>
    <property type="molecule type" value="Genomic_DNA"/>
</dbReference>
<accession>A0AAD7ZMW6</accession>
<protein>
    <submittedName>
        <fullName evidence="1">Uncharacterized protein</fullName>
    </submittedName>
</protein>
<evidence type="ECO:0000313" key="2">
    <source>
        <dbReference type="Proteomes" id="UP001233999"/>
    </source>
</evidence>
<reference evidence="1" key="1">
    <citation type="journal article" date="2023" name="IScience">
        <title>Live-bearing cockroach genome reveals convergent evolutionary mechanisms linked to viviparity in insects and beyond.</title>
        <authorList>
            <person name="Fouks B."/>
            <person name="Harrison M.C."/>
            <person name="Mikhailova A.A."/>
            <person name="Marchal E."/>
            <person name="English S."/>
            <person name="Carruthers M."/>
            <person name="Jennings E.C."/>
            <person name="Chiamaka E.L."/>
            <person name="Frigard R.A."/>
            <person name="Pippel M."/>
            <person name="Attardo G.M."/>
            <person name="Benoit J.B."/>
            <person name="Bornberg-Bauer E."/>
            <person name="Tobe S.S."/>
        </authorList>
    </citation>
    <scope>NUCLEOTIDE SEQUENCE</scope>
    <source>
        <strain evidence="1">Stay&amp;Tobe</strain>
    </source>
</reference>
<dbReference type="AlphaFoldDB" id="A0AAD7ZMW6"/>
<dbReference type="Proteomes" id="UP001233999">
    <property type="component" value="Unassembled WGS sequence"/>
</dbReference>